<gene>
    <name evidence="1" type="ORF">METZ01_LOCUS462465</name>
</gene>
<protein>
    <submittedName>
        <fullName evidence="1">Uncharacterized protein</fullName>
    </submittedName>
</protein>
<dbReference type="EMBL" id="UINC01193819">
    <property type="protein sequence ID" value="SVE09611.1"/>
    <property type="molecule type" value="Genomic_DNA"/>
</dbReference>
<dbReference type="AlphaFoldDB" id="A0A383APW0"/>
<evidence type="ECO:0000313" key="1">
    <source>
        <dbReference type="EMBL" id="SVE09611.1"/>
    </source>
</evidence>
<sequence>MVEYSGRLNSITKIQIDKATTPSPIFTNYLFTQRP</sequence>
<organism evidence="1">
    <name type="scientific">marine metagenome</name>
    <dbReference type="NCBI Taxonomy" id="408172"/>
    <lineage>
        <taxon>unclassified sequences</taxon>
        <taxon>metagenomes</taxon>
        <taxon>ecological metagenomes</taxon>
    </lineage>
</organism>
<proteinExistence type="predicted"/>
<reference evidence="1" key="1">
    <citation type="submission" date="2018-05" db="EMBL/GenBank/DDBJ databases">
        <authorList>
            <person name="Lanie J.A."/>
            <person name="Ng W.-L."/>
            <person name="Kazmierczak K.M."/>
            <person name="Andrzejewski T.M."/>
            <person name="Davidsen T.M."/>
            <person name="Wayne K.J."/>
            <person name="Tettelin H."/>
            <person name="Glass J.I."/>
            <person name="Rusch D."/>
            <person name="Podicherti R."/>
            <person name="Tsui H.-C.T."/>
            <person name="Winkler M.E."/>
        </authorList>
    </citation>
    <scope>NUCLEOTIDE SEQUENCE</scope>
</reference>
<accession>A0A383APW0</accession>
<name>A0A383APW0_9ZZZZ</name>